<evidence type="ECO:0000256" key="7">
    <source>
        <dbReference type="ARBA" id="ARBA00023136"/>
    </source>
</evidence>
<dbReference type="GO" id="GO:0005886">
    <property type="term" value="C:plasma membrane"/>
    <property type="evidence" value="ECO:0007669"/>
    <property type="project" value="UniProtKB-SubCell"/>
</dbReference>
<dbReference type="Pfam" id="PF00892">
    <property type="entry name" value="EamA"/>
    <property type="match status" value="2"/>
</dbReference>
<reference evidence="10 11" key="1">
    <citation type="submission" date="2017-12" db="EMBL/GenBank/DDBJ databases">
        <title>Corynebacterium mastitidis 16-1433 Genome.</title>
        <authorList>
            <person name="Gulvik C.A."/>
        </authorList>
    </citation>
    <scope>NUCLEOTIDE SEQUENCE [LARGE SCALE GENOMIC DNA]</scope>
    <source>
        <strain evidence="10 11">16-1433</strain>
    </source>
</reference>
<feature type="transmembrane region" description="Helical" evidence="8">
    <location>
        <begin position="225"/>
        <end position="247"/>
    </location>
</feature>
<feature type="transmembrane region" description="Helical" evidence="8">
    <location>
        <begin position="92"/>
        <end position="110"/>
    </location>
</feature>
<comment type="caution">
    <text evidence="10">The sequence shown here is derived from an EMBL/GenBank/DDBJ whole genome shotgun (WGS) entry which is preliminary data.</text>
</comment>
<evidence type="ECO:0000256" key="1">
    <source>
        <dbReference type="ARBA" id="ARBA00004651"/>
    </source>
</evidence>
<evidence type="ECO:0000256" key="8">
    <source>
        <dbReference type="SAM" id="Phobius"/>
    </source>
</evidence>
<dbReference type="Proteomes" id="UP000233249">
    <property type="component" value="Unassembled WGS sequence"/>
</dbReference>
<dbReference type="InterPro" id="IPR004626">
    <property type="entry name" value="RarD"/>
</dbReference>
<dbReference type="AlphaFoldDB" id="A0A2N0X7H8"/>
<organism evidence="10 11">
    <name type="scientific">Corynebacterium mastitidis</name>
    <dbReference type="NCBI Taxonomy" id="161890"/>
    <lineage>
        <taxon>Bacteria</taxon>
        <taxon>Bacillati</taxon>
        <taxon>Actinomycetota</taxon>
        <taxon>Actinomycetes</taxon>
        <taxon>Mycobacteriales</taxon>
        <taxon>Corynebacteriaceae</taxon>
        <taxon>Corynebacterium</taxon>
    </lineage>
</organism>
<dbReference type="RefSeq" id="WP_101173631.1">
    <property type="nucleotide sequence ID" value="NZ_JBBMMG010000037.1"/>
</dbReference>
<dbReference type="InterPro" id="IPR037185">
    <property type="entry name" value="EmrE-like"/>
</dbReference>
<dbReference type="NCBIfam" id="TIGR00688">
    <property type="entry name" value="rarD"/>
    <property type="match status" value="1"/>
</dbReference>
<evidence type="ECO:0000256" key="2">
    <source>
        <dbReference type="ARBA" id="ARBA00007362"/>
    </source>
</evidence>
<evidence type="ECO:0000313" key="10">
    <source>
        <dbReference type="EMBL" id="PKF68664.1"/>
    </source>
</evidence>
<evidence type="ECO:0000256" key="6">
    <source>
        <dbReference type="ARBA" id="ARBA00022989"/>
    </source>
</evidence>
<feature type="transmembrane region" description="Helical" evidence="8">
    <location>
        <begin position="33"/>
        <end position="52"/>
    </location>
</feature>
<comment type="subcellular location">
    <subcellularLocation>
        <location evidence="1">Cell membrane</location>
        <topology evidence="1">Multi-pass membrane protein</topology>
    </subcellularLocation>
</comment>
<feature type="transmembrane region" description="Helical" evidence="8">
    <location>
        <begin position="198"/>
        <end position="218"/>
    </location>
</feature>
<sequence length="289" mass="31013">MIYGILAYLLWGLFPAFFPLLEPAGAVEILAHRILWAALLMALVLTVTRGWAELRAAHRATWARMAGAGLLIAANWLIYIVAVNSGHVADAALGYFINPLVSVLLGVLILGERLRRLQLVAVLLAAAAVAWLTLLGGQPPVLALGLALSFGLYGLLKKQIPVSGPAGLAAETLVLVPLALGYLAWLEATGRGTALSLGAGHAGLLMASGAITVVPLLLFARATKVITLSTVGMLQYLTPTMQMLWALFVVHEHVSPQRWVGFLLIWAAVALFILDATRRRHRARRPQRP</sequence>
<gene>
    <name evidence="10" type="primary">rarD</name>
    <name evidence="10" type="ORF">CXB45_05940</name>
</gene>
<feature type="transmembrane region" description="Helical" evidence="8">
    <location>
        <begin position="64"/>
        <end position="86"/>
    </location>
</feature>
<feature type="domain" description="EamA" evidence="9">
    <location>
        <begin position="2"/>
        <end position="133"/>
    </location>
</feature>
<dbReference type="InterPro" id="IPR000620">
    <property type="entry name" value="EamA_dom"/>
</dbReference>
<keyword evidence="7 8" id="KW-0472">Membrane</keyword>
<protein>
    <submittedName>
        <fullName evidence="10">EamA family transporter RarD</fullName>
    </submittedName>
</protein>
<keyword evidence="6 8" id="KW-1133">Transmembrane helix</keyword>
<evidence type="ECO:0000259" key="9">
    <source>
        <dbReference type="Pfam" id="PF00892"/>
    </source>
</evidence>
<name>A0A2N0X7H8_9CORY</name>
<feature type="transmembrane region" description="Helical" evidence="8">
    <location>
        <begin position="140"/>
        <end position="156"/>
    </location>
</feature>
<feature type="transmembrane region" description="Helical" evidence="8">
    <location>
        <begin position="168"/>
        <end position="186"/>
    </location>
</feature>
<dbReference type="OrthoDB" id="369870at2"/>
<evidence type="ECO:0000313" key="11">
    <source>
        <dbReference type="Proteomes" id="UP000233249"/>
    </source>
</evidence>
<keyword evidence="5 8" id="KW-0812">Transmembrane</keyword>
<comment type="similarity">
    <text evidence="2">Belongs to the EamA transporter family.</text>
</comment>
<proteinExistence type="inferred from homology"/>
<feature type="transmembrane region" description="Helical" evidence="8">
    <location>
        <begin position="259"/>
        <end position="277"/>
    </location>
</feature>
<feature type="transmembrane region" description="Helical" evidence="8">
    <location>
        <begin position="117"/>
        <end position="134"/>
    </location>
</feature>
<dbReference type="PANTHER" id="PTHR22911:SF137">
    <property type="entry name" value="SOLUTE CARRIER FAMILY 35 MEMBER G2-RELATED"/>
    <property type="match status" value="1"/>
</dbReference>
<keyword evidence="4" id="KW-1003">Cell membrane</keyword>
<dbReference type="EMBL" id="PJAF01000014">
    <property type="protein sequence ID" value="PKF68664.1"/>
    <property type="molecule type" value="Genomic_DNA"/>
</dbReference>
<keyword evidence="3" id="KW-0813">Transport</keyword>
<accession>A0A2N0X7H8</accession>
<dbReference type="PANTHER" id="PTHR22911">
    <property type="entry name" value="ACYL-MALONYL CONDENSING ENZYME-RELATED"/>
    <property type="match status" value="1"/>
</dbReference>
<dbReference type="STRING" id="1121365.GCA_000375365_00207"/>
<evidence type="ECO:0000256" key="3">
    <source>
        <dbReference type="ARBA" id="ARBA00022448"/>
    </source>
</evidence>
<evidence type="ECO:0000256" key="4">
    <source>
        <dbReference type="ARBA" id="ARBA00022475"/>
    </source>
</evidence>
<dbReference type="SUPFAM" id="SSF103481">
    <property type="entry name" value="Multidrug resistance efflux transporter EmrE"/>
    <property type="match status" value="2"/>
</dbReference>
<evidence type="ECO:0000256" key="5">
    <source>
        <dbReference type="ARBA" id="ARBA00022692"/>
    </source>
</evidence>
<feature type="domain" description="EamA" evidence="9">
    <location>
        <begin position="141"/>
        <end position="273"/>
    </location>
</feature>